<feature type="compositionally biased region" description="Polar residues" evidence="3">
    <location>
        <begin position="692"/>
        <end position="706"/>
    </location>
</feature>
<feature type="compositionally biased region" description="Low complexity" evidence="3">
    <location>
        <begin position="566"/>
        <end position="578"/>
    </location>
</feature>
<feature type="region of interest" description="Disordered" evidence="3">
    <location>
        <begin position="503"/>
        <end position="586"/>
    </location>
</feature>
<proteinExistence type="predicted"/>
<feature type="compositionally biased region" description="Gly residues" evidence="3">
    <location>
        <begin position="724"/>
        <end position="733"/>
    </location>
</feature>
<dbReference type="Proteomes" id="UP001164746">
    <property type="component" value="Chromosome 3"/>
</dbReference>
<dbReference type="PANTHER" id="PTHR16186">
    <property type="entry name" value="SIGNAL-TRANSDUCING ADAPTOR PROTEIN-RELATED"/>
    <property type="match status" value="1"/>
</dbReference>
<dbReference type="InterPro" id="IPR011993">
    <property type="entry name" value="PH-like_dom_sf"/>
</dbReference>
<evidence type="ECO:0000256" key="1">
    <source>
        <dbReference type="ARBA" id="ARBA00022999"/>
    </source>
</evidence>
<dbReference type="InterPro" id="IPR000980">
    <property type="entry name" value="SH2"/>
</dbReference>
<name>A0ABY7DT37_MYAAR</name>
<sequence length="923" mass="101102">MSIKSGVSSATLVERRRQPFCEGWVEHKAHTQGGVRYRKLYMLLEQNVIYIFEKTPPCSQNQLGNLTLEKGTRFRYIGPTNDHSAYKFDLFAGGRLNRFKTVRLSELERWRGYIEGIVTRTVPGDLDLLEDQVRRIEADVRGYYSESDSGYMPDEISVRRGGAGDAISGGLGSGGVSIQTDVTAFSPSSGSGGSGNGYNQKLDNGGPVMVHRFNPDKFGDQTPPSWFMTRCSRATAETVLQAAERLGYGNTLLRESTTHISTGSYVISKLVRDKQTNGVQFDHYEVIRVAGGYQIKVENKHEPMTCLTEVMHYFQRTCGRGTVMLTTNDRRKLQVEAQEEPSYVTRFPRPASQVAVQDHVEPEPAERLIYSNVAPTKPDYDDHGPAPPSWSKGSSSRQPQVEGGGSVVMRDRRLSGAMVGSRQIMPPSLEEEVRFRTLEQEGMAALDKVIEGELQTDREYVNVTQELGGRCVPPPMPHMHHSMSAPGYVNQEMDQEVKEAQTLPVAPPPPRDPIVKGGPQASPYPHTSSLRSTKSFSGPASPRDDKPSQLEQSLANVTLRKTGNKPASSASPLQQQQAYRSNVSKSVNTVIKSPDSPNNFPVWEKSQTNVLKTNVPQAQEVPNMDVPSASSTTSGVDGRAPGGVGTLLKRFEVQSNSQSLVSEKTVVKKAPQRVRLTESALRSPCDQYEVAETTSPVPRGGQTTVPRNDHGNYRNTRSSRVGVGDRGVSGGGGDGVYTRGSGIGILGITCGPEEEIYDDTVVPSGRTSVCKPRALASLTNQQILQKFVLILHPSFVDKKVQFQQQEQRSVDIPSTGSVGRLRERRQSEPAMSAQNIKQRLEGLNPEFKNRLENMIGVSKTVAAPRTSQPSFPGAAPPGAGSRGRPLPPTPNGEPHDHIYEALPENHIPPDEVTYYNDSGHGSM</sequence>
<dbReference type="Pfam" id="PF00017">
    <property type="entry name" value="SH2"/>
    <property type="match status" value="1"/>
</dbReference>
<evidence type="ECO:0000313" key="5">
    <source>
        <dbReference type="EMBL" id="WAR00898.1"/>
    </source>
</evidence>
<feature type="compositionally biased region" description="Polar residues" evidence="3">
    <location>
        <begin position="549"/>
        <end position="561"/>
    </location>
</feature>
<gene>
    <name evidence="5" type="ORF">MAR_025270</name>
</gene>
<dbReference type="Gene3D" id="3.30.505.10">
    <property type="entry name" value="SH2 domain"/>
    <property type="match status" value="1"/>
</dbReference>
<dbReference type="EMBL" id="CP111014">
    <property type="protein sequence ID" value="WAR00898.1"/>
    <property type="molecule type" value="Genomic_DNA"/>
</dbReference>
<dbReference type="PROSITE" id="PS50001">
    <property type="entry name" value="SH2"/>
    <property type="match status" value="1"/>
</dbReference>
<feature type="compositionally biased region" description="Low complexity" evidence="3">
    <location>
        <begin position="869"/>
        <end position="884"/>
    </location>
</feature>
<dbReference type="InterPro" id="IPR036860">
    <property type="entry name" value="SH2_dom_sf"/>
</dbReference>
<dbReference type="SUPFAM" id="SSF50729">
    <property type="entry name" value="PH domain-like"/>
    <property type="match status" value="1"/>
</dbReference>
<feature type="domain" description="SH2" evidence="4">
    <location>
        <begin position="226"/>
        <end position="316"/>
    </location>
</feature>
<dbReference type="SUPFAM" id="SSF55550">
    <property type="entry name" value="SH2 domain"/>
    <property type="match status" value="1"/>
</dbReference>
<feature type="region of interest" description="Disordered" evidence="3">
    <location>
        <begin position="861"/>
        <end position="923"/>
    </location>
</feature>
<evidence type="ECO:0000256" key="2">
    <source>
        <dbReference type="PROSITE-ProRule" id="PRU00191"/>
    </source>
</evidence>
<feature type="compositionally biased region" description="Polar residues" evidence="3">
    <location>
        <begin position="525"/>
        <end position="538"/>
    </location>
</feature>
<evidence type="ECO:0000259" key="4">
    <source>
        <dbReference type="PROSITE" id="PS50001"/>
    </source>
</evidence>
<feature type="region of interest" description="Disordered" evidence="3">
    <location>
        <begin position="688"/>
        <end position="733"/>
    </location>
</feature>
<keyword evidence="1 2" id="KW-0727">SH2 domain</keyword>
<reference evidence="5" key="1">
    <citation type="submission" date="2022-11" db="EMBL/GenBank/DDBJ databases">
        <title>Centuries of genome instability and evolution in soft-shell clam transmissible cancer (bioRxiv).</title>
        <authorList>
            <person name="Hart S.F.M."/>
            <person name="Yonemitsu M.A."/>
            <person name="Giersch R.M."/>
            <person name="Beal B.F."/>
            <person name="Arriagada G."/>
            <person name="Davis B.W."/>
            <person name="Ostrander E.A."/>
            <person name="Goff S.P."/>
            <person name="Metzger M.J."/>
        </authorList>
    </citation>
    <scope>NUCLEOTIDE SEQUENCE</scope>
    <source>
        <strain evidence="5">MELC-2E11</strain>
        <tissue evidence="5">Siphon/mantle</tissue>
    </source>
</reference>
<evidence type="ECO:0000313" key="6">
    <source>
        <dbReference type="Proteomes" id="UP001164746"/>
    </source>
</evidence>
<dbReference type="Gene3D" id="2.30.29.30">
    <property type="entry name" value="Pleckstrin-homology domain (PH domain)/Phosphotyrosine-binding domain (PTB)"/>
    <property type="match status" value="1"/>
</dbReference>
<feature type="region of interest" description="Disordered" evidence="3">
    <location>
        <begin position="374"/>
        <end position="406"/>
    </location>
</feature>
<protein>
    <recommendedName>
        <fullName evidence="4">SH2 domain-containing protein</fullName>
    </recommendedName>
</protein>
<organism evidence="5 6">
    <name type="scientific">Mya arenaria</name>
    <name type="common">Soft-shell clam</name>
    <dbReference type="NCBI Taxonomy" id="6604"/>
    <lineage>
        <taxon>Eukaryota</taxon>
        <taxon>Metazoa</taxon>
        <taxon>Spiralia</taxon>
        <taxon>Lophotrochozoa</taxon>
        <taxon>Mollusca</taxon>
        <taxon>Bivalvia</taxon>
        <taxon>Autobranchia</taxon>
        <taxon>Heteroconchia</taxon>
        <taxon>Euheterodonta</taxon>
        <taxon>Imparidentia</taxon>
        <taxon>Neoheterodontei</taxon>
        <taxon>Myida</taxon>
        <taxon>Myoidea</taxon>
        <taxon>Myidae</taxon>
        <taxon>Mya</taxon>
    </lineage>
</organism>
<accession>A0ABY7DT37</accession>
<dbReference type="InterPro" id="IPR039111">
    <property type="entry name" value="STAP1/STAP2"/>
</dbReference>
<keyword evidence="6" id="KW-1185">Reference proteome</keyword>
<dbReference type="PANTHER" id="PTHR16186:SF9">
    <property type="entry name" value="SH2 DOMAIN-CONTAINING PROTEIN"/>
    <property type="match status" value="1"/>
</dbReference>
<evidence type="ECO:0000256" key="3">
    <source>
        <dbReference type="SAM" id="MobiDB-lite"/>
    </source>
</evidence>